<name>A0A391NPP4_9EUKA</name>
<keyword evidence="3" id="KW-1185">Reference proteome</keyword>
<reference evidence="2 3" key="1">
    <citation type="journal article" date="2018" name="PLoS ONE">
        <title>The draft genome of Kipferlia bialata reveals reductive genome evolution in fornicate parasites.</title>
        <authorList>
            <person name="Tanifuji G."/>
            <person name="Takabayashi S."/>
            <person name="Kume K."/>
            <person name="Takagi M."/>
            <person name="Nakayama T."/>
            <person name="Kamikawa R."/>
            <person name="Inagaki Y."/>
            <person name="Hashimoto T."/>
        </authorList>
    </citation>
    <scope>NUCLEOTIDE SEQUENCE [LARGE SCALE GENOMIC DNA]</scope>
    <source>
        <strain evidence="2">NY0173</strain>
    </source>
</reference>
<gene>
    <name evidence="2" type="ORF">KIPB_002494</name>
</gene>
<feature type="compositionally biased region" description="Basic and acidic residues" evidence="1">
    <location>
        <begin position="1"/>
        <end position="81"/>
    </location>
</feature>
<feature type="compositionally biased region" description="Basic residues" evidence="1">
    <location>
        <begin position="456"/>
        <end position="465"/>
    </location>
</feature>
<sequence>MSWGRERERDGDGRAPYRDRHGREYEREVDRYPREGAPRRPSGRERETGDQRRDYRRDDPQRHREYESAGYHTEARGRPRDPAPLPPPRGTGREVSRDPRLGAYPSSRTDSAQHVPERREERRGHDPRPVSDRVEESDDPSEDPWPMAAPPTQTSLLTDPSDNPSPYVTHYSTVPATAAPPHSVSRPERGGGRHPPVVGHYPPHGSDPYATSGGSSGKRDDRAERWAEREREYKARIADLEASLSHAHDKIRGQEQSRAVMEVEIMREAAKRQAMAQDTIHSLEKRNAALEAELRKAQTQRVAGPVPAPVPQVAPQDVPAVAPKTEEGGERRTEGNTDVVEGSDVGMDGTKVYSLLQDTVRSMAKTSPATPITVQFKNQPLPDSPSPLRQRPPRRAETLEEFQERRRRRREENYRRYTLEERQAHHAKVVKQRAQRLSSTAHKGKGVATTREDRPRNRRSGSSRE</sequence>
<evidence type="ECO:0000313" key="3">
    <source>
        <dbReference type="Proteomes" id="UP000265618"/>
    </source>
</evidence>
<feature type="compositionally biased region" description="Basic and acidic residues" evidence="1">
    <location>
        <begin position="217"/>
        <end position="227"/>
    </location>
</feature>
<comment type="caution">
    <text evidence="2">The sequence shown here is derived from an EMBL/GenBank/DDBJ whole genome shotgun (WGS) entry which is preliminary data.</text>
</comment>
<feature type="compositionally biased region" description="Polar residues" evidence="1">
    <location>
        <begin position="151"/>
        <end position="175"/>
    </location>
</feature>
<evidence type="ECO:0000313" key="2">
    <source>
        <dbReference type="EMBL" id="GCA62276.1"/>
    </source>
</evidence>
<feature type="compositionally biased region" description="Basic and acidic residues" evidence="1">
    <location>
        <begin position="115"/>
        <end position="134"/>
    </location>
</feature>
<feature type="region of interest" description="Disordered" evidence="1">
    <location>
        <begin position="364"/>
        <end position="465"/>
    </location>
</feature>
<feature type="compositionally biased region" description="Basic and acidic residues" evidence="1">
    <location>
        <begin position="394"/>
        <end position="424"/>
    </location>
</feature>
<feature type="compositionally biased region" description="Basic and acidic residues" evidence="1">
    <location>
        <begin position="324"/>
        <end position="335"/>
    </location>
</feature>
<dbReference type="EMBL" id="BDIP01000419">
    <property type="protein sequence ID" value="GCA62276.1"/>
    <property type="molecule type" value="Genomic_DNA"/>
</dbReference>
<dbReference type="Proteomes" id="UP000265618">
    <property type="component" value="Unassembled WGS sequence"/>
</dbReference>
<evidence type="ECO:0000256" key="1">
    <source>
        <dbReference type="SAM" id="MobiDB-lite"/>
    </source>
</evidence>
<dbReference type="AlphaFoldDB" id="A0A391NPP4"/>
<proteinExistence type="predicted"/>
<feature type="compositionally biased region" description="Low complexity" evidence="1">
    <location>
        <begin position="313"/>
        <end position="323"/>
    </location>
</feature>
<feature type="compositionally biased region" description="Polar residues" evidence="1">
    <location>
        <begin position="364"/>
        <end position="378"/>
    </location>
</feature>
<organism evidence="2 3">
    <name type="scientific">Kipferlia bialata</name>
    <dbReference type="NCBI Taxonomy" id="797122"/>
    <lineage>
        <taxon>Eukaryota</taxon>
        <taxon>Metamonada</taxon>
        <taxon>Carpediemonas-like organisms</taxon>
        <taxon>Kipferlia</taxon>
    </lineage>
</organism>
<feature type="compositionally biased region" description="Basic and acidic residues" evidence="1">
    <location>
        <begin position="91"/>
        <end position="100"/>
    </location>
</feature>
<feature type="compositionally biased region" description="Low complexity" evidence="1">
    <location>
        <begin position="194"/>
        <end position="204"/>
    </location>
</feature>
<protein>
    <submittedName>
        <fullName evidence="2">Uncharacterized protein</fullName>
    </submittedName>
</protein>
<accession>A0A391NPP4</accession>
<feature type="region of interest" description="Disordered" evidence="1">
    <location>
        <begin position="1"/>
        <end position="227"/>
    </location>
</feature>
<feature type="compositionally biased region" description="Basic residues" evidence="1">
    <location>
        <begin position="425"/>
        <end position="434"/>
    </location>
</feature>
<feature type="region of interest" description="Disordered" evidence="1">
    <location>
        <begin position="294"/>
        <end position="346"/>
    </location>
</feature>